<evidence type="ECO:0000256" key="2">
    <source>
        <dbReference type="ARBA" id="ARBA00012438"/>
    </source>
</evidence>
<keyword evidence="10" id="KW-0812">Transmembrane</keyword>
<reference evidence="13 14" key="1">
    <citation type="submission" date="2020-08" db="EMBL/GenBank/DDBJ databases">
        <title>Genomic Encyclopedia of Type Strains, Phase IV (KMG-IV): sequencing the most valuable type-strain genomes for metagenomic binning, comparative biology and taxonomic classification.</title>
        <authorList>
            <person name="Goeker M."/>
        </authorList>
    </citation>
    <scope>NUCLEOTIDE SEQUENCE [LARGE SCALE GENOMIC DNA]</scope>
    <source>
        <strain evidence="13 14">DSM 22071</strain>
    </source>
</reference>
<dbReference type="PROSITE" id="PS50113">
    <property type="entry name" value="PAC"/>
    <property type="match status" value="1"/>
</dbReference>
<dbReference type="GO" id="GO:0005524">
    <property type="term" value="F:ATP binding"/>
    <property type="evidence" value="ECO:0007669"/>
    <property type="project" value="UniProtKB-KW"/>
</dbReference>
<name>A0A7W7Y3L6_9BACT</name>
<dbReference type="Gene3D" id="3.30.450.20">
    <property type="entry name" value="PAS domain"/>
    <property type="match status" value="1"/>
</dbReference>
<keyword evidence="8" id="KW-0902">Two-component regulatory system</keyword>
<dbReference type="PANTHER" id="PTHR43065">
    <property type="entry name" value="SENSOR HISTIDINE KINASE"/>
    <property type="match status" value="1"/>
</dbReference>
<keyword evidence="6 13" id="KW-0418">Kinase</keyword>
<organism evidence="13 14">
    <name type="scientific">Desulfurispira natronophila</name>
    <dbReference type="NCBI Taxonomy" id="682562"/>
    <lineage>
        <taxon>Bacteria</taxon>
        <taxon>Pseudomonadati</taxon>
        <taxon>Chrysiogenota</taxon>
        <taxon>Chrysiogenia</taxon>
        <taxon>Chrysiogenales</taxon>
        <taxon>Chrysiogenaceae</taxon>
        <taxon>Desulfurispira</taxon>
    </lineage>
</organism>
<evidence type="ECO:0000313" key="13">
    <source>
        <dbReference type="EMBL" id="MBB5021463.1"/>
    </source>
</evidence>
<comment type="catalytic activity">
    <reaction evidence="1">
        <text>ATP + protein L-histidine = ADP + protein N-phospho-L-histidine.</text>
        <dbReference type="EC" id="2.7.13.3"/>
    </reaction>
</comment>
<dbReference type="InterPro" id="IPR000700">
    <property type="entry name" value="PAS-assoc_C"/>
</dbReference>
<dbReference type="CDD" id="cd00075">
    <property type="entry name" value="HATPase"/>
    <property type="match status" value="1"/>
</dbReference>
<keyword evidence="10" id="KW-0472">Membrane</keyword>
<keyword evidence="7" id="KW-0067">ATP-binding</keyword>
<feature type="coiled-coil region" evidence="9">
    <location>
        <begin position="386"/>
        <end position="417"/>
    </location>
</feature>
<dbReference type="Gene3D" id="1.10.287.130">
    <property type="match status" value="1"/>
</dbReference>
<dbReference type="AlphaFoldDB" id="A0A7W7Y3L6"/>
<evidence type="ECO:0000259" key="11">
    <source>
        <dbReference type="PROSITE" id="PS50109"/>
    </source>
</evidence>
<dbReference type="CDD" id="cd00082">
    <property type="entry name" value="HisKA"/>
    <property type="match status" value="1"/>
</dbReference>
<evidence type="ECO:0000256" key="10">
    <source>
        <dbReference type="SAM" id="Phobius"/>
    </source>
</evidence>
<dbReference type="SMART" id="SM00387">
    <property type="entry name" value="HATPase_c"/>
    <property type="match status" value="1"/>
</dbReference>
<evidence type="ECO:0000256" key="5">
    <source>
        <dbReference type="ARBA" id="ARBA00022741"/>
    </source>
</evidence>
<dbReference type="InterPro" id="IPR003594">
    <property type="entry name" value="HATPase_dom"/>
</dbReference>
<gene>
    <name evidence="13" type="ORF">HNR37_000772</name>
</gene>
<dbReference type="InterPro" id="IPR013655">
    <property type="entry name" value="PAS_fold_3"/>
</dbReference>
<dbReference type="InterPro" id="IPR004358">
    <property type="entry name" value="Sig_transdc_His_kin-like_C"/>
</dbReference>
<keyword evidence="3" id="KW-0597">Phosphoprotein</keyword>
<sequence>MILRNLYNDEKVRASWEALFLSTIILLVAGMSIGWFYLKAYEAVLESERRDLERLALAAAATIDVDHHRSLNSPDLTNSPAHLQALKPLFNFHRKFPDIHYLYTAIQTDEGIFFVLDTRSTDVFGRIPDRSLLDDGRLLIPYQQPSATIQKAFAQQRLASDYRLYEDEYGTFLSAYAPLWDSSGNFIGLVGVDIAEDEFMARLSSVRQAGLIGFIISLAFAAIIAFGHWHFRRHQFASEQTLRRREEKLMNNEFFLTQAQFMAKMSAWSINLEAMEVTFDGRFYAMMGYPSIEGDVTVPLWEHVQKYLHPDDQMLIQQHINLALKGDHSSSYRDSFECRYLHADGSIGYLSIVVSKISSDSELLINNNWHANHTTIFGVALDITERKRSEAYLQDLNRNLEDKVQQSVQRIRQKEQMLLHQSRLATMGEMLANIAHQWRQPLTAACISIQDLQMEAEEQGEVDVKFVEESVAIALEQMNFMSRTIDDFRNLFRPDKEKVLFCLKQTIEDAIFLLEPSLRSKGIDIHFSGQPEVVLGHPNEFAQVIMNIVNNSRDILSKRNVDNPAIWIHLEQNDGYPTVTIADNGGGIDAKAFPYIFEPYFSTKDTSKGNAGSGLGLYMSKVIVEQSMGGTISADNMEGGACFTITLNTREKIT</sequence>
<dbReference type="Pfam" id="PF08447">
    <property type="entry name" value="PAS_3"/>
    <property type="match status" value="1"/>
</dbReference>
<keyword evidence="9" id="KW-0175">Coiled coil</keyword>
<dbReference type="InterPro" id="IPR035965">
    <property type="entry name" value="PAS-like_dom_sf"/>
</dbReference>
<comment type="caution">
    <text evidence="13">The sequence shown here is derived from an EMBL/GenBank/DDBJ whole genome shotgun (WGS) entry which is preliminary data.</text>
</comment>
<proteinExistence type="predicted"/>
<dbReference type="GO" id="GO:0000155">
    <property type="term" value="F:phosphorelay sensor kinase activity"/>
    <property type="evidence" value="ECO:0007669"/>
    <property type="project" value="InterPro"/>
</dbReference>
<feature type="transmembrane region" description="Helical" evidence="10">
    <location>
        <begin position="20"/>
        <end position="38"/>
    </location>
</feature>
<dbReference type="Gene3D" id="3.30.565.10">
    <property type="entry name" value="Histidine kinase-like ATPase, C-terminal domain"/>
    <property type="match status" value="1"/>
</dbReference>
<dbReference type="InterPro" id="IPR003661">
    <property type="entry name" value="HisK_dim/P_dom"/>
</dbReference>
<dbReference type="SUPFAM" id="SSF55785">
    <property type="entry name" value="PYP-like sensor domain (PAS domain)"/>
    <property type="match status" value="1"/>
</dbReference>
<dbReference type="InterPro" id="IPR036097">
    <property type="entry name" value="HisK_dim/P_sf"/>
</dbReference>
<dbReference type="SUPFAM" id="SSF55874">
    <property type="entry name" value="ATPase domain of HSP90 chaperone/DNA topoisomerase II/histidine kinase"/>
    <property type="match status" value="1"/>
</dbReference>
<evidence type="ECO:0000256" key="7">
    <source>
        <dbReference type="ARBA" id="ARBA00022840"/>
    </source>
</evidence>
<keyword evidence="14" id="KW-1185">Reference proteome</keyword>
<dbReference type="Proteomes" id="UP000528322">
    <property type="component" value="Unassembled WGS sequence"/>
</dbReference>
<evidence type="ECO:0000313" key="14">
    <source>
        <dbReference type="Proteomes" id="UP000528322"/>
    </source>
</evidence>
<dbReference type="PRINTS" id="PR00344">
    <property type="entry name" value="BCTRLSENSOR"/>
</dbReference>
<evidence type="ECO:0000256" key="1">
    <source>
        <dbReference type="ARBA" id="ARBA00000085"/>
    </source>
</evidence>
<evidence type="ECO:0000256" key="6">
    <source>
        <dbReference type="ARBA" id="ARBA00022777"/>
    </source>
</evidence>
<dbReference type="PANTHER" id="PTHR43065:SF10">
    <property type="entry name" value="PEROXIDE STRESS-ACTIVATED HISTIDINE KINASE MAK3"/>
    <property type="match status" value="1"/>
</dbReference>
<evidence type="ECO:0000256" key="8">
    <source>
        <dbReference type="ARBA" id="ARBA00023012"/>
    </source>
</evidence>
<dbReference type="EMBL" id="JACHID010000003">
    <property type="protein sequence ID" value="MBB5021463.1"/>
    <property type="molecule type" value="Genomic_DNA"/>
</dbReference>
<evidence type="ECO:0000256" key="9">
    <source>
        <dbReference type="SAM" id="Coils"/>
    </source>
</evidence>
<dbReference type="EC" id="2.7.13.3" evidence="2"/>
<keyword evidence="4" id="KW-0808">Transferase</keyword>
<evidence type="ECO:0000256" key="4">
    <source>
        <dbReference type="ARBA" id="ARBA00022679"/>
    </source>
</evidence>
<dbReference type="SUPFAM" id="SSF47384">
    <property type="entry name" value="Homodimeric domain of signal transducing histidine kinase"/>
    <property type="match status" value="1"/>
</dbReference>
<keyword evidence="10" id="KW-1133">Transmembrane helix</keyword>
<feature type="domain" description="Histidine kinase" evidence="11">
    <location>
        <begin position="433"/>
        <end position="651"/>
    </location>
</feature>
<evidence type="ECO:0000259" key="12">
    <source>
        <dbReference type="PROSITE" id="PS50113"/>
    </source>
</evidence>
<dbReference type="Pfam" id="PF02518">
    <property type="entry name" value="HATPase_c"/>
    <property type="match status" value="1"/>
</dbReference>
<dbReference type="RefSeq" id="WP_183730200.1">
    <property type="nucleotide sequence ID" value="NZ_JACHID010000003.1"/>
</dbReference>
<dbReference type="PROSITE" id="PS50109">
    <property type="entry name" value="HIS_KIN"/>
    <property type="match status" value="1"/>
</dbReference>
<keyword evidence="5" id="KW-0547">Nucleotide-binding</keyword>
<feature type="transmembrane region" description="Helical" evidence="10">
    <location>
        <begin position="209"/>
        <end position="231"/>
    </location>
</feature>
<protein>
    <recommendedName>
        <fullName evidence="2">histidine kinase</fullName>
        <ecNumber evidence="2">2.7.13.3</ecNumber>
    </recommendedName>
</protein>
<evidence type="ECO:0000256" key="3">
    <source>
        <dbReference type="ARBA" id="ARBA00022553"/>
    </source>
</evidence>
<accession>A0A7W7Y3L6</accession>
<feature type="domain" description="PAC" evidence="12">
    <location>
        <begin position="334"/>
        <end position="395"/>
    </location>
</feature>
<dbReference type="InterPro" id="IPR005467">
    <property type="entry name" value="His_kinase_dom"/>
</dbReference>
<dbReference type="InterPro" id="IPR036890">
    <property type="entry name" value="HATPase_C_sf"/>
</dbReference>